<organism evidence="2 3">
    <name type="scientific">Marivirga lumbricoides</name>
    <dbReference type="NCBI Taxonomy" id="1046115"/>
    <lineage>
        <taxon>Bacteria</taxon>
        <taxon>Pseudomonadati</taxon>
        <taxon>Bacteroidota</taxon>
        <taxon>Cytophagia</taxon>
        <taxon>Cytophagales</taxon>
        <taxon>Marivirgaceae</taxon>
        <taxon>Marivirga</taxon>
    </lineage>
</organism>
<keyword evidence="1" id="KW-0732">Signal</keyword>
<name>A0ABQ1MF97_9BACT</name>
<sequence>MKNLMMFISLSLLFIAHAQSQDTTHVFINYELQPQLIGGYDSLIEANISLLWLPEGCSEEGKSYVQFIVQKDGSIKDVKVIKGLDNCSKADSIAIEIVKTVNFLPGRYKNEVVGTHRVLPIPFYKRE</sequence>
<feature type="chain" id="PRO_5047441650" description="TonB C-terminal domain-containing protein" evidence="1">
    <location>
        <begin position="19"/>
        <end position="127"/>
    </location>
</feature>
<protein>
    <recommendedName>
        <fullName evidence="4">TonB C-terminal domain-containing protein</fullName>
    </recommendedName>
</protein>
<evidence type="ECO:0000313" key="2">
    <source>
        <dbReference type="EMBL" id="GGC39551.1"/>
    </source>
</evidence>
<feature type="signal peptide" evidence="1">
    <location>
        <begin position="1"/>
        <end position="18"/>
    </location>
</feature>
<comment type="caution">
    <text evidence="2">The sequence shown here is derived from an EMBL/GenBank/DDBJ whole genome shotgun (WGS) entry which is preliminary data.</text>
</comment>
<dbReference type="SUPFAM" id="SSF74653">
    <property type="entry name" value="TolA/TonB C-terminal domain"/>
    <property type="match status" value="1"/>
</dbReference>
<dbReference type="Proteomes" id="UP000636010">
    <property type="component" value="Unassembled WGS sequence"/>
</dbReference>
<dbReference type="EMBL" id="BMEC01000008">
    <property type="protein sequence ID" value="GGC39551.1"/>
    <property type="molecule type" value="Genomic_DNA"/>
</dbReference>
<accession>A0ABQ1MF97</accession>
<evidence type="ECO:0000313" key="3">
    <source>
        <dbReference type="Proteomes" id="UP000636010"/>
    </source>
</evidence>
<evidence type="ECO:0000256" key="1">
    <source>
        <dbReference type="SAM" id="SignalP"/>
    </source>
</evidence>
<keyword evidence="3" id="KW-1185">Reference proteome</keyword>
<dbReference type="RefSeq" id="WP_188464162.1">
    <property type="nucleotide sequence ID" value="NZ_BAABHU010000008.1"/>
</dbReference>
<gene>
    <name evidence="2" type="ORF">GCM10011506_26300</name>
</gene>
<evidence type="ECO:0008006" key="4">
    <source>
        <dbReference type="Google" id="ProtNLM"/>
    </source>
</evidence>
<dbReference type="Gene3D" id="3.30.1150.10">
    <property type="match status" value="1"/>
</dbReference>
<reference evidence="3" key="1">
    <citation type="journal article" date="2019" name="Int. J. Syst. Evol. Microbiol.">
        <title>The Global Catalogue of Microorganisms (GCM) 10K type strain sequencing project: providing services to taxonomists for standard genome sequencing and annotation.</title>
        <authorList>
            <consortium name="The Broad Institute Genomics Platform"/>
            <consortium name="The Broad Institute Genome Sequencing Center for Infectious Disease"/>
            <person name="Wu L."/>
            <person name="Ma J."/>
        </authorList>
    </citation>
    <scope>NUCLEOTIDE SEQUENCE [LARGE SCALE GENOMIC DNA]</scope>
    <source>
        <strain evidence="3">CGMCC 1.10832</strain>
    </source>
</reference>
<proteinExistence type="predicted"/>